<protein>
    <submittedName>
        <fullName evidence="2">Uncharacterized protein</fullName>
    </submittedName>
</protein>
<gene>
    <name evidence="2" type="ORF">KVV02_008325</name>
</gene>
<dbReference type="Proteomes" id="UP000717515">
    <property type="component" value="Unassembled WGS sequence"/>
</dbReference>
<accession>A0A9P7ZXM3</accession>
<feature type="repeat" description="TPR" evidence="1">
    <location>
        <begin position="332"/>
        <end position="365"/>
    </location>
</feature>
<keyword evidence="1" id="KW-0802">TPR repeat</keyword>
<sequence length="474" mass="52393">MAALAVPKSQDRAIAFGFPPSDRTRISANRLMAAMARSRVLKHATVLATSSPRTSRACSSGFRPILAHRPSIVSRIQFNSHHPRAYSSHSDQSVSPLARSVITATRAIRNVLIVSTSTLTLGLFVWAGSHAYLEQYKCPSPPGCSSTVRNCLHGAWVREEIAPDPDVAEVYLQKALELTRQELEDLYKKKYKDDHHQHDMTRFLEIEKDQALVEIQNRLARFYGRIGQHEQAATIWTRLWRMARKPNPRESLTTSSTGAFSLSSLFGTLTGSGERPLVTEQDGVQFAKRAADSWMHMAEYDLAEEALAWTLSHVAASNRSATTESSVNMEEIGLLSTLGALYVRQGKFEYALSLFVKALQAVQEHQRTAATQQAKKEEEALGWMQKAITMAKEKSGQHRDCDECAALGLSNLGLISEMEGKNDEALPLFREAVVYATKAKDYVGIDDYNGSIARLTATLTTPEDTTPSTPPSPA</sequence>
<proteinExistence type="predicted"/>
<dbReference type="SMART" id="SM00028">
    <property type="entry name" value="TPR"/>
    <property type="match status" value="3"/>
</dbReference>
<dbReference type="EMBL" id="JAIFTL010000328">
    <property type="protein sequence ID" value="KAG9320104.1"/>
    <property type="molecule type" value="Genomic_DNA"/>
</dbReference>
<dbReference type="AlphaFoldDB" id="A0A9P7ZXM3"/>
<organism evidence="2 3">
    <name type="scientific">Mortierella alpina</name>
    <name type="common">Oleaginous fungus</name>
    <name type="synonym">Mortierella renispora</name>
    <dbReference type="NCBI Taxonomy" id="64518"/>
    <lineage>
        <taxon>Eukaryota</taxon>
        <taxon>Fungi</taxon>
        <taxon>Fungi incertae sedis</taxon>
        <taxon>Mucoromycota</taxon>
        <taxon>Mortierellomycotina</taxon>
        <taxon>Mortierellomycetes</taxon>
        <taxon>Mortierellales</taxon>
        <taxon>Mortierellaceae</taxon>
        <taxon>Mortierella</taxon>
    </lineage>
</organism>
<dbReference type="Gene3D" id="1.25.40.10">
    <property type="entry name" value="Tetratricopeptide repeat domain"/>
    <property type="match status" value="2"/>
</dbReference>
<reference evidence="2" key="1">
    <citation type="submission" date="2021-07" db="EMBL/GenBank/DDBJ databases">
        <title>Draft genome of Mortierella alpina, strain LL118, isolated from an aspen leaf litter sample.</title>
        <authorList>
            <person name="Yang S."/>
            <person name="Vinatzer B.A."/>
        </authorList>
    </citation>
    <scope>NUCLEOTIDE SEQUENCE</scope>
    <source>
        <strain evidence="2">LL118</strain>
    </source>
</reference>
<name>A0A9P7ZXM3_MORAP</name>
<dbReference type="InterPro" id="IPR040201">
    <property type="entry name" value="Mrg3-like"/>
</dbReference>
<evidence type="ECO:0000313" key="3">
    <source>
        <dbReference type="Proteomes" id="UP000717515"/>
    </source>
</evidence>
<dbReference type="PANTHER" id="PTHR28142:SF1">
    <property type="entry name" value="MITOCHONDRIAL INNER MEMBRANE I-AAA PROTEASE SUPERCOMPLEX SUBUNIT MGR3-RELATED"/>
    <property type="match status" value="1"/>
</dbReference>
<dbReference type="PROSITE" id="PS50005">
    <property type="entry name" value="TPR"/>
    <property type="match status" value="1"/>
</dbReference>
<dbReference type="InterPro" id="IPR019734">
    <property type="entry name" value="TPR_rpt"/>
</dbReference>
<evidence type="ECO:0000256" key="1">
    <source>
        <dbReference type="PROSITE-ProRule" id="PRU00339"/>
    </source>
</evidence>
<dbReference type="SUPFAM" id="SSF48452">
    <property type="entry name" value="TPR-like"/>
    <property type="match status" value="2"/>
</dbReference>
<dbReference type="PANTHER" id="PTHR28142">
    <property type="entry name" value="MITOCHONDRIAL INNER MEMBRANE I-AAA PROTEASE SUPERCOMPLEX SUBUNIT MGR3-RELATED"/>
    <property type="match status" value="1"/>
</dbReference>
<dbReference type="InterPro" id="IPR011990">
    <property type="entry name" value="TPR-like_helical_dom_sf"/>
</dbReference>
<evidence type="ECO:0000313" key="2">
    <source>
        <dbReference type="EMBL" id="KAG9320104.1"/>
    </source>
</evidence>
<comment type="caution">
    <text evidence="2">The sequence shown here is derived from an EMBL/GenBank/DDBJ whole genome shotgun (WGS) entry which is preliminary data.</text>
</comment>